<reference evidence="4" key="1">
    <citation type="journal article" date="2019" name="Int. J. Syst. Evol. Microbiol.">
        <title>The Global Catalogue of Microorganisms (GCM) 10K type strain sequencing project: providing services to taxonomists for standard genome sequencing and annotation.</title>
        <authorList>
            <consortium name="The Broad Institute Genomics Platform"/>
            <consortium name="The Broad Institute Genome Sequencing Center for Infectious Disease"/>
            <person name="Wu L."/>
            <person name="Ma J."/>
        </authorList>
    </citation>
    <scope>NUCLEOTIDE SEQUENCE [LARGE SCALE GENOMIC DNA]</scope>
    <source>
        <strain evidence="4">CGMCC 1.10363</strain>
    </source>
</reference>
<protein>
    <submittedName>
        <fullName evidence="3">Phosphatase PAP2 family protein</fullName>
    </submittedName>
</protein>
<dbReference type="Gene3D" id="1.20.144.10">
    <property type="entry name" value="Phosphatidic acid phosphatase type 2/haloperoxidase"/>
    <property type="match status" value="1"/>
</dbReference>
<dbReference type="PANTHER" id="PTHR14969">
    <property type="entry name" value="SPHINGOSINE-1-PHOSPHATE PHOSPHOHYDROLASE"/>
    <property type="match status" value="1"/>
</dbReference>
<dbReference type="PANTHER" id="PTHR14969:SF13">
    <property type="entry name" value="AT30094P"/>
    <property type="match status" value="1"/>
</dbReference>
<evidence type="ECO:0000256" key="1">
    <source>
        <dbReference type="SAM" id="Phobius"/>
    </source>
</evidence>
<dbReference type="Proteomes" id="UP001595900">
    <property type="component" value="Unassembled WGS sequence"/>
</dbReference>
<dbReference type="InterPro" id="IPR000326">
    <property type="entry name" value="PAP2/HPO"/>
</dbReference>
<evidence type="ECO:0000313" key="4">
    <source>
        <dbReference type="Proteomes" id="UP001595900"/>
    </source>
</evidence>
<dbReference type="EMBL" id="JBHSCN010000002">
    <property type="protein sequence ID" value="MFC4242180.1"/>
    <property type="molecule type" value="Genomic_DNA"/>
</dbReference>
<dbReference type="SMART" id="SM00014">
    <property type="entry name" value="acidPPc"/>
    <property type="match status" value="1"/>
</dbReference>
<feature type="transmembrane region" description="Helical" evidence="1">
    <location>
        <begin position="73"/>
        <end position="93"/>
    </location>
</feature>
<organism evidence="3 4">
    <name type="scientific">Gryllotalpicola reticulitermitis</name>
    <dbReference type="NCBI Taxonomy" id="1184153"/>
    <lineage>
        <taxon>Bacteria</taxon>
        <taxon>Bacillati</taxon>
        <taxon>Actinomycetota</taxon>
        <taxon>Actinomycetes</taxon>
        <taxon>Micrococcales</taxon>
        <taxon>Microbacteriaceae</taxon>
        <taxon>Gryllotalpicola</taxon>
    </lineage>
</organism>
<feature type="domain" description="Phosphatidic acid phosphatase type 2/haloperoxidase" evidence="2">
    <location>
        <begin position="99"/>
        <end position="213"/>
    </location>
</feature>
<evidence type="ECO:0000259" key="2">
    <source>
        <dbReference type="SMART" id="SM00014"/>
    </source>
</evidence>
<accession>A0ABV8Q4A5</accession>
<dbReference type="SUPFAM" id="SSF48317">
    <property type="entry name" value="Acid phosphatase/Vanadium-dependent haloperoxidase"/>
    <property type="match status" value="1"/>
</dbReference>
<dbReference type="Pfam" id="PF01569">
    <property type="entry name" value="PAP2"/>
    <property type="match status" value="1"/>
</dbReference>
<dbReference type="InterPro" id="IPR036938">
    <property type="entry name" value="PAP2/HPO_sf"/>
</dbReference>
<sequence length="251" mass="26837">MTGSPSYARTTVSGLRQRRHPWITLMVGTGAALVILLWGLASRGSRAGFDVDLWLDAHHRPGVTLLALGLSKLFSPAPAVAMGFVFAVVVAILTKRAATGLAAGLVTGLSWASSDIVKLLVHRPRPDWGLLPHHVGVAEIDPSFPSGHVTFAAALTVTAVMLLRRFEWRVFTAVVGLCVTVTVAFARLYVGAHYPSDVLAAALYGFLVTPSAFVVIAWLDQTTPVGRVIDAAAAAVFPRIFERHDRLELVA</sequence>
<keyword evidence="1" id="KW-0472">Membrane</keyword>
<comment type="caution">
    <text evidence="3">The sequence shown here is derived from an EMBL/GenBank/DDBJ whole genome shotgun (WGS) entry which is preliminary data.</text>
</comment>
<evidence type="ECO:0000313" key="3">
    <source>
        <dbReference type="EMBL" id="MFC4242180.1"/>
    </source>
</evidence>
<feature type="transmembrane region" description="Helical" evidence="1">
    <location>
        <begin position="170"/>
        <end position="192"/>
    </location>
</feature>
<keyword evidence="1" id="KW-1133">Transmembrane helix</keyword>
<dbReference type="RefSeq" id="WP_390226984.1">
    <property type="nucleotide sequence ID" value="NZ_JBHSCN010000002.1"/>
</dbReference>
<feature type="transmembrane region" description="Helical" evidence="1">
    <location>
        <begin position="21"/>
        <end position="41"/>
    </location>
</feature>
<feature type="transmembrane region" description="Helical" evidence="1">
    <location>
        <begin position="198"/>
        <end position="219"/>
    </location>
</feature>
<name>A0ABV8Q4A5_9MICO</name>
<proteinExistence type="predicted"/>
<keyword evidence="4" id="KW-1185">Reference proteome</keyword>
<gene>
    <name evidence="3" type="ORF">ACFOYW_02240</name>
</gene>
<keyword evidence="1" id="KW-0812">Transmembrane</keyword>